<dbReference type="Proteomes" id="UP000248168">
    <property type="component" value="Unassembled WGS sequence"/>
</dbReference>
<evidence type="ECO:0000256" key="4">
    <source>
        <dbReference type="RuleBase" id="RU000612"/>
    </source>
</evidence>
<reference evidence="7" key="1">
    <citation type="submission" date="2018-04" db="EMBL/GenBank/DDBJ databases">
        <authorList>
            <person name="Lucker S."/>
            <person name="Sakoula D."/>
        </authorList>
    </citation>
    <scope>NUCLEOTIDE SEQUENCE [LARGE SCALE GENOMIC DNA]</scope>
</reference>
<keyword evidence="7" id="KW-1185">Reference proteome</keyword>
<dbReference type="GO" id="GO:0005829">
    <property type="term" value="C:cytosol"/>
    <property type="evidence" value="ECO:0007669"/>
    <property type="project" value="TreeGrafter"/>
</dbReference>
<accession>A0A330L5A7</accession>
<dbReference type="Pfam" id="PF00342">
    <property type="entry name" value="PGI"/>
    <property type="match status" value="1"/>
</dbReference>
<dbReference type="FunCoup" id="A0A330L5A7">
    <property type="interactions" value="484"/>
</dbReference>
<name>A0A330L5A7_9BACT</name>
<proteinExistence type="inferred from homology"/>
<dbReference type="OrthoDB" id="140919at2"/>
<dbReference type="GO" id="GO:0051156">
    <property type="term" value="P:glucose 6-phosphate metabolic process"/>
    <property type="evidence" value="ECO:0007669"/>
    <property type="project" value="TreeGrafter"/>
</dbReference>
<evidence type="ECO:0000256" key="1">
    <source>
        <dbReference type="ARBA" id="ARBA00022432"/>
    </source>
</evidence>
<gene>
    <name evidence="6" type="ORF">NITLEN_20021</name>
</gene>
<dbReference type="RefSeq" id="WP_121988787.1">
    <property type="nucleotide sequence ID" value="NZ_OUNR01000012.1"/>
</dbReference>
<dbReference type="CDD" id="cd05015">
    <property type="entry name" value="SIS_PGI_1"/>
    <property type="match status" value="1"/>
</dbReference>
<dbReference type="InParanoid" id="A0A330L5A7"/>
<keyword evidence="1 4" id="KW-0312">Gluconeogenesis</keyword>
<dbReference type="PANTHER" id="PTHR11469">
    <property type="entry name" value="GLUCOSE-6-PHOSPHATE ISOMERASE"/>
    <property type="match status" value="1"/>
</dbReference>
<comment type="pathway">
    <text evidence="4">Carbohydrate degradation; glycolysis; D-glyceraldehyde 3-phosphate and glycerone phosphate from D-glucose: step 2/4.</text>
</comment>
<dbReference type="InterPro" id="IPR046348">
    <property type="entry name" value="SIS_dom_sf"/>
</dbReference>
<dbReference type="PROSITE" id="PS51463">
    <property type="entry name" value="P_GLUCOSE_ISOMERASE_3"/>
    <property type="match status" value="1"/>
</dbReference>
<comment type="catalytic activity">
    <reaction evidence="4">
        <text>alpha-D-glucose 6-phosphate = beta-D-fructose 6-phosphate</text>
        <dbReference type="Rhea" id="RHEA:11816"/>
        <dbReference type="ChEBI" id="CHEBI:57634"/>
        <dbReference type="ChEBI" id="CHEBI:58225"/>
        <dbReference type="EC" id="5.3.1.9"/>
    </reaction>
</comment>
<keyword evidence="2 4" id="KW-0324">Glycolysis</keyword>
<dbReference type="UniPathway" id="UPA00109">
    <property type="reaction ID" value="UER00181"/>
</dbReference>
<feature type="region of interest" description="Disordered" evidence="5">
    <location>
        <begin position="547"/>
        <end position="568"/>
    </location>
</feature>
<dbReference type="EC" id="5.3.1.9" evidence="4"/>
<dbReference type="GO" id="GO:0004347">
    <property type="term" value="F:glucose-6-phosphate isomerase activity"/>
    <property type="evidence" value="ECO:0007669"/>
    <property type="project" value="UniProtKB-EC"/>
</dbReference>
<dbReference type="PANTHER" id="PTHR11469:SF1">
    <property type="entry name" value="GLUCOSE-6-PHOSPHATE ISOMERASE"/>
    <property type="match status" value="1"/>
</dbReference>
<organism evidence="6 7">
    <name type="scientific">Nitrospira lenta</name>
    <dbReference type="NCBI Taxonomy" id="1436998"/>
    <lineage>
        <taxon>Bacteria</taxon>
        <taxon>Pseudomonadati</taxon>
        <taxon>Nitrospirota</taxon>
        <taxon>Nitrospiria</taxon>
        <taxon>Nitrospirales</taxon>
        <taxon>Nitrospiraceae</taxon>
        <taxon>Nitrospira</taxon>
    </lineage>
</organism>
<dbReference type="EMBL" id="OUNR01000012">
    <property type="protein sequence ID" value="SPP64382.1"/>
    <property type="molecule type" value="Genomic_DNA"/>
</dbReference>
<dbReference type="GO" id="GO:0048029">
    <property type="term" value="F:monosaccharide binding"/>
    <property type="evidence" value="ECO:0007669"/>
    <property type="project" value="TreeGrafter"/>
</dbReference>
<dbReference type="GO" id="GO:0006096">
    <property type="term" value="P:glycolytic process"/>
    <property type="evidence" value="ECO:0007669"/>
    <property type="project" value="UniProtKB-UniPathway"/>
</dbReference>
<evidence type="ECO:0000256" key="2">
    <source>
        <dbReference type="ARBA" id="ARBA00023152"/>
    </source>
</evidence>
<comment type="similarity">
    <text evidence="4">Belongs to the GPI family.</text>
</comment>
<dbReference type="SUPFAM" id="SSF53697">
    <property type="entry name" value="SIS domain"/>
    <property type="match status" value="1"/>
</dbReference>
<evidence type="ECO:0000313" key="6">
    <source>
        <dbReference type="EMBL" id="SPP64382.1"/>
    </source>
</evidence>
<dbReference type="GO" id="GO:0006094">
    <property type="term" value="P:gluconeogenesis"/>
    <property type="evidence" value="ECO:0007669"/>
    <property type="project" value="UniProtKB-KW"/>
</dbReference>
<dbReference type="Gene3D" id="3.40.50.10490">
    <property type="entry name" value="Glucose-6-phosphate isomerase like protein, domain 1"/>
    <property type="match status" value="3"/>
</dbReference>
<keyword evidence="3 4" id="KW-0413">Isomerase</keyword>
<dbReference type="AlphaFoldDB" id="A0A330L5A7"/>
<dbReference type="GO" id="GO:0097367">
    <property type="term" value="F:carbohydrate derivative binding"/>
    <property type="evidence" value="ECO:0007669"/>
    <property type="project" value="InterPro"/>
</dbReference>
<evidence type="ECO:0000256" key="5">
    <source>
        <dbReference type="SAM" id="MobiDB-lite"/>
    </source>
</evidence>
<sequence>MAISSSREHLAEPYNAVVRDASASIVRHQVVERLWSKDYRLWKPEPTEITNRLGWLTLPEDMLAHVSALKTLAAEARKEGIRDVVLLGMGGSSLGPEVFRTSFGSKKGAPRLWVLDTTVPGWVRSVTKSILPARTFFLVASKSGGTIEVMSLFAHFWKLVAGTKGNRGGQQFIAITDPGTGLETMAREHGFRKIFSNPPDIGGRYSVLSLFGLVPAALMGLDIPRLLGRAGKMADRCREGRSVEGNPGVYLGVAMGTLAKAGRDKVTILASPPIDTFGLWAEQLIAESTGKETKGIVPVAQEPVLAPGMYGSDRVFVYLRLKGAKNETLDRHVEALARAGHPVLTFALRDPYDLGAEFFRWEYATAVAGHVLGIQPFDQPNVQESKDNTRRVLDGYQSTGRLPEAVVSTPAEAAAELAGHLHAGSYVAILAYTTPSKPLETAIRRLRKALVQQHHVTTTFGYGPRYLHSTGQLHKGGPASGVFLELVDRMTPDLQIPAQTFSFGTLAKAQATGDLESLQAHGRPAIRVMLGPTPAATVNAIVSRFGAPAARPRRQTVPAKRSSSRRSR</sequence>
<dbReference type="InterPro" id="IPR035476">
    <property type="entry name" value="SIS_PGI_1"/>
</dbReference>
<protein>
    <recommendedName>
        <fullName evidence="4">Glucose-6-phosphate isomerase</fullName>
        <ecNumber evidence="4">5.3.1.9</ecNumber>
    </recommendedName>
</protein>
<dbReference type="PRINTS" id="PR00662">
    <property type="entry name" value="G6PISOMERASE"/>
</dbReference>
<evidence type="ECO:0000313" key="7">
    <source>
        <dbReference type="Proteomes" id="UP000248168"/>
    </source>
</evidence>
<dbReference type="InterPro" id="IPR001672">
    <property type="entry name" value="G6P_Isomerase"/>
</dbReference>
<evidence type="ECO:0000256" key="3">
    <source>
        <dbReference type="ARBA" id="ARBA00023235"/>
    </source>
</evidence>